<dbReference type="PANTHER" id="PTHR21345">
    <property type="entry name" value="SPIRE"/>
    <property type="match status" value="1"/>
</dbReference>
<proteinExistence type="predicted"/>
<dbReference type="CDD" id="cd22066">
    <property type="entry name" value="WH2_Spire"/>
    <property type="match status" value="1"/>
</dbReference>
<name>A0ABM1SZC7_LIMPO</name>
<keyword evidence="1" id="KW-1185">Reference proteome</keyword>
<gene>
    <name evidence="2" type="primary">LOC111087252</name>
</gene>
<dbReference type="PANTHER" id="PTHR21345:SF3">
    <property type="entry name" value="PROTEIN SPIRE"/>
    <property type="match status" value="1"/>
</dbReference>
<protein>
    <submittedName>
        <fullName evidence="2">Protein spire homolog 2-like</fullName>
    </submittedName>
</protein>
<evidence type="ECO:0000313" key="1">
    <source>
        <dbReference type="Proteomes" id="UP000694941"/>
    </source>
</evidence>
<dbReference type="GeneID" id="111087252"/>
<dbReference type="InterPro" id="IPR029901">
    <property type="entry name" value="Spire"/>
</dbReference>
<organism evidence="1 2">
    <name type="scientific">Limulus polyphemus</name>
    <name type="common">Atlantic horseshoe crab</name>
    <dbReference type="NCBI Taxonomy" id="6850"/>
    <lineage>
        <taxon>Eukaryota</taxon>
        <taxon>Metazoa</taxon>
        <taxon>Ecdysozoa</taxon>
        <taxon>Arthropoda</taxon>
        <taxon>Chelicerata</taxon>
        <taxon>Merostomata</taxon>
        <taxon>Xiphosura</taxon>
        <taxon>Limulidae</taxon>
        <taxon>Limulus</taxon>
    </lineage>
</organism>
<evidence type="ECO:0000313" key="2">
    <source>
        <dbReference type="RefSeq" id="XP_022248983.1"/>
    </source>
</evidence>
<accession>A0ABM1SZC7</accession>
<sequence>MFKIGLWMHVIQELKQGVQLKKIKLDFHPVKYDLTPFDMLLEDIRTQRYKLKEVRVNEKTIQSVKKDPHDLILELIRSKPPLKSVSTHYV</sequence>
<dbReference type="Proteomes" id="UP000694941">
    <property type="component" value="Unplaced"/>
</dbReference>
<reference evidence="2" key="1">
    <citation type="submission" date="2025-08" db="UniProtKB">
        <authorList>
            <consortium name="RefSeq"/>
        </authorList>
    </citation>
    <scope>IDENTIFICATION</scope>
    <source>
        <tissue evidence="2">Muscle</tissue>
    </source>
</reference>
<dbReference type="RefSeq" id="XP_022248983.1">
    <property type="nucleotide sequence ID" value="XM_022393275.1"/>
</dbReference>